<gene>
    <name evidence="2" type="ORF">EV690_3122</name>
</gene>
<sequence>MGFDKQLRQKLDAQQQKLQDIKRHRDLTQQECIRLIKHKAATPQALLTAALCGAFVASSPNSKATLSNALIQLGRQLMPLLLK</sequence>
<dbReference type="AlphaFoldDB" id="A0A4R1J8Z1"/>
<protein>
    <submittedName>
        <fullName evidence="2">Uncharacterized protein</fullName>
    </submittedName>
</protein>
<reference evidence="2 3" key="1">
    <citation type="submission" date="2019-03" db="EMBL/GenBank/DDBJ databases">
        <title>Genomic Encyclopedia of Type Strains, Phase IV (KMG-IV): sequencing the most valuable type-strain genomes for metagenomic binning, comparative biology and taxonomic classification.</title>
        <authorList>
            <person name="Goeker M."/>
        </authorList>
    </citation>
    <scope>NUCLEOTIDE SEQUENCE [LARGE SCALE GENOMIC DNA]</scope>
    <source>
        <strain evidence="2 3">DSM 18577</strain>
    </source>
</reference>
<keyword evidence="3" id="KW-1185">Reference proteome</keyword>
<comment type="caution">
    <text evidence="2">The sequence shown here is derived from an EMBL/GenBank/DDBJ whole genome shotgun (WGS) entry which is preliminary data.</text>
</comment>
<evidence type="ECO:0000313" key="3">
    <source>
        <dbReference type="Proteomes" id="UP000295565"/>
    </source>
</evidence>
<dbReference type="RefSeq" id="WP_131913866.1">
    <property type="nucleotide sequence ID" value="NZ_OU594967.1"/>
</dbReference>
<proteinExistence type="predicted"/>
<feature type="coiled-coil region" evidence="1">
    <location>
        <begin position="4"/>
        <end position="31"/>
    </location>
</feature>
<name>A0A4R1J8Z1_9GAMM</name>
<evidence type="ECO:0000313" key="2">
    <source>
        <dbReference type="EMBL" id="TCK46970.1"/>
    </source>
</evidence>
<evidence type="ECO:0000256" key="1">
    <source>
        <dbReference type="SAM" id="Coils"/>
    </source>
</evidence>
<organism evidence="2 3">
    <name type="scientific">Celerinatantimonas diazotrophica</name>
    <dbReference type="NCBI Taxonomy" id="412034"/>
    <lineage>
        <taxon>Bacteria</taxon>
        <taxon>Pseudomonadati</taxon>
        <taxon>Pseudomonadota</taxon>
        <taxon>Gammaproteobacteria</taxon>
        <taxon>Celerinatantimonadaceae</taxon>
        <taxon>Celerinatantimonas</taxon>
    </lineage>
</organism>
<accession>A0A4R1J8Z1</accession>
<dbReference type="Proteomes" id="UP000295565">
    <property type="component" value="Unassembled WGS sequence"/>
</dbReference>
<dbReference type="EMBL" id="SMGD01000016">
    <property type="protein sequence ID" value="TCK46970.1"/>
    <property type="molecule type" value="Genomic_DNA"/>
</dbReference>
<keyword evidence="1" id="KW-0175">Coiled coil</keyword>